<organism evidence="3 4">
    <name type="scientific">Actinomyces graevenitzii F0530</name>
    <dbReference type="NCBI Taxonomy" id="1321817"/>
    <lineage>
        <taxon>Bacteria</taxon>
        <taxon>Bacillati</taxon>
        <taxon>Actinomycetota</taxon>
        <taxon>Actinomycetes</taxon>
        <taxon>Actinomycetales</taxon>
        <taxon>Actinomycetaceae</taxon>
        <taxon>Actinomyces</taxon>
    </lineage>
</organism>
<reference evidence="3 4" key="1">
    <citation type="submission" date="2013-08" db="EMBL/GenBank/DDBJ databases">
        <authorList>
            <person name="Weinstock G."/>
            <person name="Sodergren E."/>
            <person name="Wylie T."/>
            <person name="Fulton L."/>
            <person name="Fulton R."/>
            <person name="Fronick C."/>
            <person name="O'Laughlin M."/>
            <person name="Godfrey J."/>
            <person name="Miner T."/>
            <person name="Herter B."/>
            <person name="Appelbaum E."/>
            <person name="Cordes M."/>
            <person name="Lek S."/>
            <person name="Wollam A."/>
            <person name="Pepin K.H."/>
            <person name="Palsikar V.B."/>
            <person name="Mitreva M."/>
            <person name="Wilson R.K."/>
        </authorList>
    </citation>
    <scope>NUCLEOTIDE SEQUENCE [LARGE SCALE GENOMIC DNA]</scope>
    <source>
        <strain evidence="3 4">F0530</strain>
    </source>
</reference>
<dbReference type="EMBL" id="AWSC01000047">
    <property type="protein sequence ID" value="ERH15236.1"/>
    <property type="molecule type" value="Genomic_DNA"/>
</dbReference>
<dbReference type="InterPro" id="IPR053980">
    <property type="entry name" value="ISP_coupler"/>
</dbReference>
<dbReference type="Gene3D" id="3.40.1350.10">
    <property type="match status" value="1"/>
</dbReference>
<dbReference type="Pfam" id="PF18135">
    <property type="entry name" value="Type_ISP_C"/>
    <property type="match status" value="1"/>
</dbReference>
<feature type="region of interest" description="Disordered" evidence="1">
    <location>
        <begin position="683"/>
        <end position="702"/>
    </location>
</feature>
<dbReference type="CDD" id="cd18785">
    <property type="entry name" value="SF2_C"/>
    <property type="match status" value="1"/>
</dbReference>
<dbReference type="InterPro" id="IPR011856">
    <property type="entry name" value="tRNA_endonuc-like_dom_sf"/>
</dbReference>
<dbReference type="GO" id="GO:0005829">
    <property type="term" value="C:cytosol"/>
    <property type="evidence" value="ECO:0007669"/>
    <property type="project" value="TreeGrafter"/>
</dbReference>
<dbReference type="SMART" id="SM00487">
    <property type="entry name" value="DEXDc"/>
    <property type="match status" value="1"/>
</dbReference>
<feature type="domain" description="Helicase ATP-binding" evidence="2">
    <location>
        <begin position="194"/>
        <end position="398"/>
    </location>
</feature>
<evidence type="ECO:0000256" key="1">
    <source>
        <dbReference type="SAM" id="MobiDB-lite"/>
    </source>
</evidence>
<keyword evidence="3" id="KW-0067">ATP-binding</keyword>
<dbReference type="HOGENOM" id="CLU_002151_1_0_11"/>
<accession>U1PXT2</accession>
<gene>
    <name evidence="3" type="ORF">HMPREF1978_01253</name>
</gene>
<evidence type="ECO:0000313" key="4">
    <source>
        <dbReference type="Proteomes" id="UP000016481"/>
    </source>
</evidence>
<dbReference type="InterPro" id="IPR001650">
    <property type="entry name" value="Helicase_C-like"/>
</dbReference>
<evidence type="ECO:0000259" key="2">
    <source>
        <dbReference type="PROSITE" id="PS51192"/>
    </source>
</evidence>
<dbReference type="GO" id="GO:0016787">
    <property type="term" value="F:hydrolase activity"/>
    <property type="evidence" value="ECO:0007669"/>
    <property type="project" value="InterPro"/>
</dbReference>
<dbReference type="Pfam" id="PF13156">
    <property type="entry name" value="Mrr_cat_2"/>
    <property type="match status" value="1"/>
</dbReference>
<dbReference type="InterPro" id="IPR011335">
    <property type="entry name" value="Restrct_endonuc-II-like"/>
</dbReference>
<dbReference type="SMART" id="SM00490">
    <property type="entry name" value="HELICc"/>
    <property type="match status" value="1"/>
</dbReference>
<dbReference type="InterPro" id="IPR002052">
    <property type="entry name" value="DNA_methylase_N6_adenine_CS"/>
</dbReference>
<keyword evidence="3" id="KW-0347">Helicase</keyword>
<dbReference type="GO" id="GO:0004386">
    <property type="term" value="F:helicase activity"/>
    <property type="evidence" value="ECO:0007669"/>
    <property type="project" value="UniProtKB-KW"/>
</dbReference>
<dbReference type="RefSeq" id="WP_021603409.1">
    <property type="nucleotide sequence ID" value="NZ_KE951485.1"/>
</dbReference>
<dbReference type="Pfam" id="PF04851">
    <property type="entry name" value="ResIII"/>
    <property type="match status" value="1"/>
</dbReference>
<sequence>MTNARTEALPTASSASALDSLLNEYRTLATSEREKGAMFEELTRQFLLHDARFAHQFKEVYLWSEWPERQTGDTGIDLVAIPADENAGLVAIQCKFYAPGHTVHKRDIDSFLTASGKAPFTRRILVDTSGTAWGKNSQDAIEGQHIPVSRITLADLRDSDIDWRTYSLGSRQAPTTRERKVPRDHQVRARSAVMAGFDTSDRGQLIMACGTGKTFTSLIIAREFMEREGGSARILFAVPSLALLKQTLDDWSVEVDSAFTAWAVCSDTKVSARSDAPADSTVDLPIPATTDAQRLALSLGANNDAEGLQVVFATYQSIEVIHQAQELAGETWRDFDLVICDEAHRTTGAKLTTANESAFTKIHDDAFIRRSKTLYMTATPRIFAENAKSKASQKDVILTSMDDKDTYGPVFFRLGFGQAVKENLLTDYKVIILTVSEEEVSQKYQLIAEMDGELNLDTAAKLTGCWNALAKRKNPGSDVDYGSDCSPMRRAVAFCRDIKASKQVTDQFPDLVNGTSGLSNLTNADASDNLQVECRHVDGTMNAAVRAQEMAWLTEGSGTDEEPVCRILTNARCLSEGVDVPTLDAVLFLSPRNSQVDVIQAVGRVMRRAEGKDFGYIILPVAIPAGMSPEQALDDNERFKVVWQVLKALRAHDERLDAAINSMELNGQGPENIIVDTVSLASDKRSSDPLEGSSTEPGGQDPLATGVQGHLALLPSDWKEAVFGRIVKKVGSSLYWVDWSKDIATVANRYIHLINQLLEDPQRQSAFQDFVKALQTTLNPAVDRNAAVEMLAQHMLTAPLFEAMFPDHSFSKQNPVSRAMNTIVEMLASHSMFENERTSLDAFYQAMIERIEAVHTLAGKQDIMRTLYDRFFSQAFPSMSERLGIVFTPVEVVDFIIRSADDAMRTAFNQTLADPGVAIIEPFAGTGTFVARLLQLGVIPPEALERKYLQEIFANEVVLLSYYIASINIEQVYHQVRAEQGVDEGYVEFPGMTLTDTFQLHEDDGTMLEGFEGLAANNERAKAEKDSAITVIIMNPPYSAGQNSANDNNQNLSYPRLDERIADTYAAQSSGTSKTKLYDSYFRALRWASDRIGERGVIAFVSNSSFIDGNSTDGVRLSLQDEFSQIFIYDLKGNQRTSGERSRREGGKIFGSGSRTGVAITVLVKDPEYVGSAEIFYAEAEDYATRQEKLNQIQAYASIEGINKAEAFRHIKPNKHGDWISTRDERFTTFQEIGSKTLKGKEHTPAIFRQFSLGLATHRDPWCYNFSHDSVASNMQKMIGNYNAEVEASATSSTKSNDSTRIAWGGDLPKDLDRSIHHKFDETRIRLGVYRPFCVQSLYFSDSMNERTYQLPKLFPTPAHLNVCFVSKQPASPLPYGTLMTAILPDLSLLGASSGVQVFSLYTWERLSTTESEPDLFSLDAEEETTQTDEAVYASFLDFTRPIGEQIPVLLNGYRRVDNITDATLATYRAHYADTTITKEDIFFYVYALLHHPEYRERYEDDLKKMLPHIPKVEGFTQYVAVGRKLAHLHVNYEQVEPYESVQEEASLHAPEDAWQRYRIGTRKMHFPKLGRKEKDYTRLEYNEYVTLVGIPEQAQHYTISGRSPLDWVIDRYYVKTDKASGIVNDPNTFLREQGRPDAVVDLIKRLVTVSMRTQELVASLPKLEIPANA</sequence>
<dbReference type="Proteomes" id="UP000016481">
    <property type="component" value="Unassembled WGS sequence"/>
</dbReference>
<keyword evidence="3" id="KW-0547">Nucleotide-binding</keyword>
<dbReference type="InterPro" id="IPR029063">
    <property type="entry name" value="SAM-dependent_MTases_sf"/>
</dbReference>
<dbReference type="Pfam" id="PF22240">
    <property type="entry name" value="ISP_coupler"/>
    <property type="match status" value="1"/>
</dbReference>
<dbReference type="Gene3D" id="3.40.50.300">
    <property type="entry name" value="P-loop containing nucleotide triphosphate hydrolases"/>
    <property type="match status" value="2"/>
</dbReference>
<dbReference type="GO" id="GO:0005524">
    <property type="term" value="F:ATP binding"/>
    <property type="evidence" value="ECO:0007669"/>
    <property type="project" value="InterPro"/>
</dbReference>
<dbReference type="GO" id="GO:0003677">
    <property type="term" value="F:DNA binding"/>
    <property type="evidence" value="ECO:0007669"/>
    <property type="project" value="InterPro"/>
</dbReference>
<dbReference type="SUPFAM" id="SSF52980">
    <property type="entry name" value="Restriction endonuclease-like"/>
    <property type="match status" value="1"/>
</dbReference>
<dbReference type="PRINTS" id="PR00507">
    <property type="entry name" value="N12N6MTFRASE"/>
</dbReference>
<dbReference type="InterPro" id="IPR050742">
    <property type="entry name" value="Helicase_Restrict-Modif_Enz"/>
</dbReference>
<dbReference type="SUPFAM" id="SSF53335">
    <property type="entry name" value="S-adenosyl-L-methionine-dependent methyltransferases"/>
    <property type="match status" value="1"/>
</dbReference>
<dbReference type="PANTHER" id="PTHR47396">
    <property type="entry name" value="TYPE I RESTRICTION ENZYME ECOKI R PROTEIN"/>
    <property type="match status" value="1"/>
</dbReference>
<protein>
    <submittedName>
        <fullName evidence="3">Helicase protein</fullName>
    </submittedName>
</protein>
<dbReference type="InterPro" id="IPR027417">
    <property type="entry name" value="P-loop_NTPase"/>
</dbReference>
<proteinExistence type="predicted"/>
<dbReference type="PATRIC" id="fig|1321817.3.peg.1107"/>
<dbReference type="GO" id="GO:0032259">
    <property type="term" value="P:methylation"/>
    <property type="evidence" value="ECO:0007669"/>
    <property type="project" value="InterPro"/>
</dbReference>
<dbReference type="PANTHER" id="PTHR47396:SF1">
    <property type="entry name" value="ATP-DEPENDENT HELICASE IRC3-RELATED"/>
    <property type="match status" value="1"/>
</dbReference>
<name>U1PXT2_9ACTO</name>
<dbReference type="PROSITE" id="PS00092">
    <property type="entry name" value="N6_MTASE"/>
    <property type="match status" value="1"/>
</dbReference>
<dbReference type="PROSITE" id="PS51192">
    <property type="entry name" value="HELICASE_ATP_BIND_1"/>
    <property type="match status" value="1"/>
</dbReference>
<dbReference type="InterPro" id="IPR039442">
    <property type="entry name" value="Mrr-like_dom"/>
</dbReference>
<keyword evidence="3" id="KW-0378">Hydrolase</keyword>
<evidence type="ECO:0000313" key="3">
    <source>
        <dbReference type="EMBL" id="ERH15236.1"/>
    </source>
</evidence>
<dbReference type="Gene3D" id="3.40.50.150">
    <property type="entry name" value="Vaccinia Virus protein VP39"/>
    <property type="match status" value="1"/>
</dbReference>
<dbReference type="GO" id="GO:0008168">
    <property type="term" value="F:methyltransferase activity"/>
    <property type="evidence" value="ECO:0007669"/>
    <property type="project" value="InterPro"/>
</dbReference>
<comment type="caution">
    <text evidence="3">The sequence shown here is derived from an EMBL/GenBank/DDBJ whole genome shotgun (WGS) entry which is preliminary data.</text>
</comment>
<dbReference type="InterPro" id="IPR041635">
    <property type="entry name" value="Type_ISP_LLaBIII_C"/>
</dbReference>
<dbReference type="InterPro" id="IPR006935">
    <property type="entry name" value="Helicase/UvrB_N"/>
</dbReference>
<dbReference type="InterPro" id="IPR014001">
    <property type="entry name" value="Helicase_ATP-bd"/>
</dbReference>
<dbReference type="Pfam" id="PF00271">
    <property type="entry name" value="Helicase_C"/>
    <property type="match status" value="1"/>
</dbReference>
<dbReference type="SUPFAM" id="SSF52540">
    <property type="entry name" value="P-loop containing nucleoside triphosphate hydrolases"/>
    <property type="match status" value="1"/>
</dbReference>
<dbReference type="CDD" id="cd22333">
    <property type="entry name" value="LlaBIII_nuclease-like"/>
    <property type="match status" value="1"/>
</dbReference>